<dbReference type="Proteomes" id="UP000199245">
    <property type="component" value="Unassembled WGS sequence"/>
</dbReference>
<feature type="compositionally biased region" description="Basic and acidic residues" evidence="1">
    <location>
        <begin position="1"/>
        <end position="17"/>
    </location>
</feature>
<dbReference type="Pfam" id="PF09661">
    <property type="entry name" value="DUF2398"/>
    <property type="match status" value="1"/>
</dbReference>
<reference evidence="2 3" key="1">
    <citation type="submission" date="2016-10" db="EMBL/GenBank/DDBJ databases">
        <authorList>
            <person name="de Groot N.N."/>
        </authorList>
    </citation>
    <scope>NUCLEOTIDE SEQUENCE [LARGE SCALE GENOMIC DNA]</scope>
    <source>
        <strain evidence="2 3">R5</strain>
    </source>
</reference>
<gene>
    <name evidence="2" type="ORF">SAMN05216337_10637</name>
</gene>
<protein>
    <submittedName>
        <fullName evidence="2">TIGR02678 family protein</fullName>
    </submittedName>
</protein>
<name>A0A1G7MEM5_9BRAD</name>
<proteinExistence type="predicted"/>
<sequence>MSSVTEQHDGQARRGDAGRSNGRATRAESQNIGLHQARYVREEFSTALRALLMTPLMTSAHPDFTSVRRHSENLREWLARETGWILNVERDCARLFKRPSDLLDPTRGFPDYDRRRYILFCLACAVLERADPQITLRILGDRLLAFAAEPSLNALGFSFTLQTHHERRELVAVCRHLLDIGVLVRVAGEEEGYVHHVSETPEHLHDALYDIQRRVLAGILAAVRGPSTWAAEEAPQGIEQRLQALTSEHVPDSDEGRRTATRRDLSRRLLDDPVVYTDSLDSNTRAYFLNQRGAMGARLSEAAGLIAEQRAEGLALADETGALTDLSMPAEGTEAHVTLLVAEHLAGALREGSKPEHQILTEVDVTNFIEKARERYGRYWRKSAREPGTQRELARIALDRLRKLRLISVSANGVRPLPAISRFAVGQAEIREAGTSGKSADRQNYDAQ</sequence>
<accession>A0A1G7MEM5</accession>
<dbReference type="RefSeq" id="WP_092089927.1">
    <property type="nucleotide sequence ID" value="NZ_FMZW01000063.1"/>
</dbReference>
<dbReference type="InterPro" id="IPR013494">
    <property type="entry name" value="CHP02678"/>
</dbReference>
<evidence type="ECO:0000256" key="1">
    <source>
        <dbReference type="SAM" id="MobiDB-lite"/>
    </source>
</evidence>
<dbReference type="NCBIfam" id="TIGR02678">
    <property type="entry name" value="TIGR02678 family protein"/>
    <property type="match status" value="1"/>
</dbReference>
<organism evidence="2 3">
    <name type="scientific">Bradyrhizobium brasilense</name>
    <dbReference type="NCBI Taxonomy" id="1419277"/>
    <lineage>
        <taxon>Bacteria</taxon>
        <taxon>Pseudomonadati</taxon>
        <taxon>Pseudomonadota</taxon>
        <taxon>Alphaproteobacteria</taxon>
        <taxon>Hyphomicrobiales</taxon>
        <taxon>Nitrobacteraceae</taxon>
        <taxon>Bradyrhizobium</taxon>
    </lineage>
</organism>
<dbReference type="EMBL" id="FMZW01000063">
    <property type="protein sequence ID" value="SDF60268.1"/>
    <property type="molecule type" value="Genomic_DNA"/>
</dbReference>
<evidence type="ECO:0000313" key="2">
    <source>
        <dbReference type="EMBL" id="SDF60268.1"/>
    </source>
</evidence>
<dbReference type="AlphaFoldDB" id="A0A1G7MEM5"/>
<evidence type="ECO:0000313" key="3">
    <source>
        <dbReference type="Proteomes" id="UP000199245"/>
    </source>
</evidence>
<feature type="region of interest" description="Disordered" evidence="1">
    <location>
        <begin position="1"/>
        <end position="28"/>
    </location>
</feature>